<keyword evidence="3" id="KW-0677">Repeat</keyword>
<organism evidence="7 8">
    <name type="scientific">Kluyveromyces lactis (strain ATCC 8585 / CBS 2359 / DSM 70799 / NBRC 1267 / NRRL Y-1140 / WM37)</name>
    <name type="common">Yeast</name>
    <name type="synonym">Candida sphaerica</name>
    <dbReference type="NCBI Taxonomy" id="284590"/>
    <lineage>
        <taxon>Eukaryota</taxon>
        <taxon>Fungi</taxon>
        <taxon>Dikarya</taxon>
        <taxon>Ascomycota</taxon>
        <taxon>Saccharomycotina</taxon>
        <taxon>Saccharomycetes</taxon>
        <taxon>Saccharomycetales</taxon>
        <taxon>Saccharomycetaceae</taxon>
        <taxon>Kluyveromyces</taxon>
    </lineage>
</organism>
<dbReference type="InterPro" id="IPR016024">
    <property type="entry name" value="ARM-type_fold"/>
</dbReference>
<dbReference type="Gene3D" id="1.25.10.10">
    <property type="entry name" value="Leucine-rich Repeat Variant"/>
    <property type="match status" value="2"/>
</dbReference>
<reference evidence="7 8" key="1">
    <citation type="journal article" date="2004" name="Nature">
        <title>Genome evolution in yeasts.</title>
        <authorList>
            <consortium name="Genolevures"/>
            <person name="Dujon B."/>
            <person name="Sherman D."/>
            <person name="Fischer G."/>
            <person name="Durrens P."/>
            <person name="Casaregola S."/>
            <person name="Lafontaine I."/>
            <person name="de Montigny J."/>
            <person name="Marck C."/>
            <person name="Neuveglise C."/>
            <person name="Talla E."/>
            <person name="Goffard N."/>
            <person name="Frangeul L."/>
            <person name="Aigle M."/>
            <person name="Anthouard V."/>
            <person name="Babour A."/>
            <person name="Barbe V."/>
            <person name="Barnay S."/>
            <person name="Blanchin S."/>
            <person name="Beckerich J.M."/>
            <person name="Beyne E."/>
            <person name="Bleykasten C."/>
            <person name="Boisrame A."/>
            <person name="Boyer J."/>
            <person name="Cattolico L."/>
            <person name="Confanioleri F."/>
            <person name="de Daruvar A."/>
            <person name="Despons L."/>
            <person name="Fabre E."/>
            <person name="Fairhead C."/>
            <person name="Ferry-Dumazet H."/>
            <person name="Groppi A."/>
            <person name="Hantraye F."/>
            <person name="Hennequin C."/>
            <person name="Jauniaux N."/>
            <person name="Joyet P."/>
            <person name="Kachouri R."/>
            <person name="Kerrest A."/>
            <person name="Koszul R."/>
            <person name="Lemaire M."/>
            <person name="Lesur I."/>
            <person name="Ma L."/>
            <person name="Muller H."/>
            <person name="Nicaud J.M."/>
            <person name="Nikolski M."/>
            <person name="Oztas S."/>
            <person name="Ozier-Kalogeropoulos O."/>
            <person name="Pellenz S."/>
            <person name="Potier S."/>
            <person name="Richard G.F."/>
            <person name="Straub M.L."/>
            <person name="Suleau A."/>
            <person name="Swennene D."/>
            <person name="Tekaia F."/>
            <person name="Wesolowski-Louvel M."/>
            <person name="Westhof E."/>
            <person name="Wirth B."/>
            <person name="Zeniou-Meyer M."/>
            <person name="Zivanovic I."/>
            <person name="Bolotin-Fukuhara M."/>
            <person name="Thierry A."/>
            <person name="Bouchier C."/>
            <person name="Caudron B."/>
            <person name="Scarpelli C."/>
            <person name="Gaillardin C."/>
            <person name="Weissenbach J."/>
            <person name="Wincker P."/>
            <person name="Souciet J.L."/>
        </authorList>
    </citation>
    <scope>NUCLEOTIDE SEQUENCE [LARGE SCALE GENOMIC DNA]</scope>
    <source>
        <strain evidence="8">ATCC 8585 / CBS 2359 / DSM 70799 / NBRC 1267 / NRRL Y-1140 / WM37</strain>
    </source>
</reference>
<evidence type="ECO:0000256" key="4">
    <source>
        <dbReference type="ARBA" id="ARBA00022942"/>
    </source>
</evidence>
<gene>
    <name evidence="7" type="ORF">KLLA0_E00727g</name>
</gene>
<dbReference type="HOGENOM" id="CLU_000880_1_1_1"/>
<evidence type="ECO:0000313" key="8">
    <source>
        <dbReference type="Proteomes" id="UP000000598"/>
    </source>
</evidence>
<dbReference type="Proteomes" id="UP000000598">
    <property type="component" value="Chromosome E"/>
</dbReference>
<protein>
    <submittedName>
        <fullName evidence="7">KLLA0E00727p</fullName>
    </submittedName>
</protein>
<evidence type="ECO:0000256" key="1">
    <source>
        <dbReference type="ARBA" id="ARBA00004496"/>
    </source>
</evidence>
<evidence type="ECO:0000256" key="3">
    <source>
        <dbReference type="ARBA" id="ARBA00022737"/>
    </source>
</evidence>
<dbReference type="PaxDb" id="284590-Q6CQ10"/>
<dbReference type="InterPro" id="IPR055443">
    <property type="entry name" value="HEAT_ECM29"/>
</dbReference>
<dbReference type="SUPFAM" id="SSF48371">
    <property type="entry name" value="ARM repeat"/>
    <property type="match status" value="2"/>
</dbReference>
<dbReference type="PANTHER" id="PTHR23346">
    <property type="entry name" value="TRANSLATIONAL ACTIVATOR GCN1-RELATED"/>
    <property type="match status" value="1"/>
</dbReference>
<dbReference type="InParanoid" id="Q6CQ10"/>
<proteinExistence type="predicted"/>
<dbReference type="KEGG" id="kla:KLLA0_E00727g"/>
<dbReference type="GO" id="GO:0036503">
    <property type="term" value="P:ERAD pathway"/>
    <property type="evidence" value="ECO:0007669"/>
    <property type="project" value="TreeGrafter"/>
</dbReference>
<keyword evidence="8" id="KW-1185">Reference proteome</keyword>
<dbReference type="InterPro" id="IPR011989">
    <property type="entry name" value="ARM-like"/>
</dbReference>
<dbReference type="GO" id="GO:0005634">
    <property type="term" value="C:nucleus"/>
    <property type="evidence" value="ECO:0007669"/>
    <property type="project" value="TreeGrafter"/>
</dbReference>
<evidence type="ECO:0000259" key="5">
    <source>
        <dbReference type="Pfam" id="PF13001"/>
    </source>
</evidence>
<evidence type="ECO:0000313" key="7">
    <source>
        <dbReference type="EMBL" id="CAG99066.1"/>
    </source>
</evidence>
<evidence type="ECO:0000256" key="2">
    <source>
        <dbReference type="ARBA" id="ARBA00022490"/>
    </source>
</evidence>
<dbReference type="OMA" id="CRIKDIE"/>
<keyword evidence="4" id="KW-0647">Proteasome</keyword>
<accession>Q6CQ10</accession>
<dbReference type="STRING" id="284590.Q6CQ10"/>
<dbReference type="InterPro" id="IPR024372">
    <property type="entry name" value="Ecm29_N"/>
</dbReference>
<dbReference type="GO" id="GO:0000502">
    <property type="term" value="C:proteasome complex"/>
    <property type="evidence" value="ECO:0007669"/>
    <property type="project" value="UniProtKB-KW"/>
</dbReference>
<keyword evidence="2" id="KW-0963">Cytoplasm</keyword>
<feature type="domain" description="Proteasome adapter and scaffold protein ECM29 HEAT-repeat" evidence="6">
    <location>
        <begin position="1287"/>
        <end position="1450"/>
    </location>
</feature>
<evidence type="ECO:0000259" key="6">
    <source>
        <dbReference type="Pfam" id="PF24492"/>
    </source>
</evidence>
<dbReference type="PANTHER" id="PTHR23346:SF19">
    <property type="entry name" value="PROTEASOME ADAPTER AND SCAFFOLD PROTEIN ECM29"/>
    <property type="match status" value="1"/>
</dbReference>
<dbReference type="GO" id="GO:0043248">
    <property type="term" value="P:proteasome assembly"/>
    <property type="evidence" value="ECO:0007669"/>
    <property type="project" value="InterPro"/>
</dbReference>
<dbReference type="GO" id="GO:0060090">
    <property type="term" value="F:molecular adaptor activity"/>
    <property type="evidence" value="ECO:0007669"/>
    <property type="project" value="InterPro"/>
</dbReference>
<dbReference type="EMBL" id="CR382125">
    <property type="protein sequence ID" value="CAG99066.1"/>
    <property type="molecule type" value="Genomic_DNA"/>
</dbReference>
<dbReference type="GO" id="GO:0005737">
    <property type="term" value="C:cytoplasm"/>
    <property type="evidence" value="ECO:0007669"/>
    <property type="project" value="UniProtKB-SubCell"/>
</dbReference>
<dbReference type="eggNOG" id="KOG0915">
    <property type="taxonomic scope" value="Eukaryota"/>
</dbReference>
<sequence length="1847" mass="209010">MSKFQQLSEGQERSLVEKVDLRLVLAKDDAKFEQTLNTFLPPLLLKLASPYSSVRELVYESIKHITSRVNSHFRCKLPVRQLLQQVKKPNLNEGQDATNVIVYSSFFLSKGVERISRQESRELLPDIIEDISNLSSPAQTRIFHILCKVLLTWKAPLQGSSEERETIDFLNVNDSDLRFLVEKFLKFFLLVPKRTEGSSVSYFCPGLSSTDVSFFIYSPAIYFTKDLLNQYRRAIFDFTVSGLTSNDQILIPFLLVVSAQPIDISDSASTLLKRIKIPYDDETFVKYLSDLFCGNIAEHLPPVNPQIQEKILGLLTRSILITRLPNLPLRISMDGIASRNLRVKLAALVFIRHVAKNNHLALRETTGNDMTSIITAIKNDIQLAGWPRYNSQEENKLSGITLRTSQYETLGQLLRQDFDSVKNFEMVKFLLESLNGDLNEFRITIKDALGSLVHHFPLLPSESKKQLKQFLSSTLKDNYALLHGTSDEKEAIMTLRFVGMKFNNAAFPFEDNEARVFSILGTSRLNRFDVVQEAFKGLSPYQFRMNRASLETGFVSTDTLLAKKISETRFVDFSSFISLFLSEAQNKSEHCSIKDCIVTGVRFLRHTLISNSIYGKRTVVLQDENWSMRIEKSLEVDENVRKHVHENIEHLSESTVSSVLLFLFNEIIHENNVSSKDDPVFSKLFLVLVTYAKNDVIMKSENILASTLKRINTKQSPPDIYTDSLVNSFGIIGARIGLSSHSVSQILATDFDQESNNPSAIIPVLVYLLASLIPRLQLLHSVEFGTVVSRILQKITKQYLSGSCRELSLKAYCELLKYRTLDSLDAVNRKSITISIKDAIKDKLFNDELAIMTWGYLYMNSNETEFDDYLGVYETIHSSKHIDYLFVSGESLTIILGGWNSKLLERQLDINYDVKHLQELTTTTKLQDGLNRVLSFCSSTKPSLQKASCIWLLCIVQYLGHLRDVSAKFNEIHAAFTKFLAHREEFVQESASRGLSIVYDMSDADMRETMVKGLFKTLTNSSSALSLQAGSVSGETELFDAGVLSTNDGSVSTYKDILNLANEVNDPGLVYKFMALAKNSSLWNSRKGVAFGIGAIFSNVSLQDQLINDSTLSKRLVPKLFRYRFDPSTDVANSMDNIWDTLFPEGSQAVEKYFDIVLEEVLTNSGNREWRVREASSAALLHLVQTYPLENFENKFEEIWTVAFRLLDDIKDSVRKSGTSLARTLSKILIRSINGHKNTARMQQSKVLDIILPFLLGTKGLNSDAEEVRIFALNMLLDLIKESKESLKYYVPTLVYELTMLLSVLEPQVINYLTLNADKFNVKASAIDEHRLQGVTNSPIMQAIEALIDISDSNDEKIQKLVDSCILASRKSVGLPSNIGASRVLQLLCIRHSIILKPYCGKLLKACSNGMNNKNVVVASSYASSFGRLFKVSTLDKQIKYSEKVVQKFFETEDFEKQKVTGVAIESILKYSAEDFDNVANILMPLVYIAKHSLNGSIADQFDGIWIESSKSGSSSLDICFSEIVDLVSIHIKSNIFSIRQTCTSALCKACQNYNGPLKPDIVNNIFEVLLEACQGRSWDGKASVVSGVLESFKKLSARVTLDKFCQRIDTMIIAELSRRNKSYVKGLIQPFAEYVFFRNDQKLYEKLIDVTQEVFLDLELEDNNETHESNDNMKSKKPRLLNDLNRASSKKNIEMENYRIEIIKTVAKGYKDILHEEKGINTNNVIKLVFEFMKGMFESSKILYSWRSELAYFDVAILLITPWTKTEVSSNDVSHIFIDIWKYGHALCNKKEVIESVKIKLIRYGGLLKEKFPHTNTMVDFGILEILRVDDSSVLKAEALNIGISQ</sequence>
<dbReference type="FunCoup" id="Q6CQ10">
    <property type="interactions" value="1050"/>
</dbReference>
<dbReference type="Pfam" id="PF24492">
    <property type="entry name" value="HEAT_ECM29"/>
    <property type="match status" value="1"/>
</dbReference>
<dbReference type="Pfam" id="PF13001">
    <property type="entry name" value="ECM29_N"/>
    <property type="match status" value="1"/>
</dbReference>
<name>Q6CQ10_KLULA</name>
<feature type="domain" description="Proteasome component Ecm29 N-terminal" evidence="5">
    <location>
        <begin position="16"/>
        <end position="521"/>
    </location>
</feature>
<comment type="subcellular location">
    <subcellularLocation>
        <location evidence="1">Cytoplasm</location>
    </subcellularLocation>
</comment>